<dbReference type="AlphaFoldDB" id="A0A098B2T3"/>
<evidence type="ECO:0000313" key="6">
    <source>
        <dbReference type="EMBL" id="CDX02670.1"/>
    </source>
</evidence>
<dbReference type="RefSeq" id="WP_208925768.1">
    <property type="nucleotide sequence ID" value="NZ_JAYFNZ010000032.1"/>
</dbReference>
<name>A0A098B2T3_DESHA</name>
<dbReference type="InterPro" id="IPR050950">
    <property type="entry name" value="HTH-type_LysR_regulators"/>
</dbReference>
<dbReference type="InterPro" id="IPR005119">
    <property type="entry name" value="LysR_subst-bd"/>
</dbReference>
<protein>
    <submittedName>
        <fullName evidence="6">Transcriptional regulator</fullName>
    </submittedName>
</protein>
<keyword evidence="4" id="KW-0804">Transcription</keyword>
<dbReference type="GO" id="GO:0003677">
    <property type="term" value="F:DNA binding"/>
    <property type="evidence" value="ECO:0007669"/>
    <property type="project" value="UniProtKB-KW"/>
</dbReference>
<dbReference type="InterPro" id="IPR000847">
    <property type="entry name" value="LysR_HTH_N"/>
</dbReference>
<dbReference type="GO" id="GO:0003700">
    <property type="term" value="F:DNA-binding transcription factor activity"/>
    <property type="evidence" value="ECO:0007669"/>
    <property type="project" value="InterPro"/>
</dbReference>
<accession>A0A098B2T3</accession>
<keyword evidence="2" id="KW-0805">Transcription regulation</keyword>
<dbReference type="GO" id="GO:0005829">
    <property type="term" value="C:cytosol"/>
    <property type="evidence" value="ECO:0007669"/>
    <property type="project" value="TreeGrafter"/>
</dbReference>
<dbReference type="PRINTS" id="PR00039">
    <property type="entry name" value="HTHLYSR"/>
</dbReference>
<dbReference type="Pfam" id="PF03466">
    <property type="entry name" value="LysR_substrate"/>
    <property type="match status" value="1"/>
</dbReference>
<feature type="domain" description="HTH lysR-type" evidence="5">
    <location>
        <begin position="1"/>
        <end position="58"/>
    </location>
</feature>
<evidence type="ECO:0000256" key="1">
    <source>
        <dbReference type="ARBA" id="ARBA00009437"/>
    </source>
</evidence>
<dbReference type="PATRIC" id="fig|49338.4.peg.2989"/>
<comment type="similarity">
    <text evidence="1">Belongs to the LysR transcriptional regulatory family.</text>
</comment>
<dbReference type="PANTHER" id="PTHR30419">
    <property type="entry name" value="HTH-TYPE TRANSCRIPTIONAL REGULATOR YBHD"/>
    <property type="match status" value="1"/>
</dbReference>
<dbReference type="CDD" id="cd05466">
    <property type="entry name" value="PBP2_LTTR_substrate"/>
    <property type="match status" value="1"/>
</dbReference>
<dbReference type="SUPFAM" id="SSF46785">
    <property type="entry name" value="Winged helix' DNA-binding domain"/>
    <property type="match status" value="1"/>
</dbReference>
<dbReference type="InterPro" id="IPR036390">
    <property type="entry name" value="WH_DNA-bd_sf"/>
</dbReference>
<dbReference type="InterPro" id="IPR036388">
    <property type="entry name" value="WH-like_DNA-bd_sf"/>
</dbReference>
<keyword evidence="3" id="KW-0238">DNA-binding</keyword>
<organism evidence="6">
    <name type="scientific">Desulfitobacterium hafniense</name>
    <name type="common">Desulfitobacterium frappieri</name>
    <dbReference type="NCBI Taxonomy" id="49338"/>
    <lineage>
        <taxon>Bacteria</taxon>
        <taxon>Bacillati</taxon>
        <taxon>Bacillota</taxon>
        <taxon>Clostridia</taxon>
        <taxon>Eubacteriales</taxon>
        <taxon>Desulfitobacteriaceae</taxon>
        <taxon>Desulfitobacterium</taxon>
    </lineage>
</organism>
<gene>
    <name evidence="6" type="ORF">DPCES_2783</name>
</gene>
<evidence type="ECO:0000256" key="2">
    <source>
        <dbReference type="ARBA" id="ARBA00023015"/>
    </source>
</evidence>
<proteinExistence type="inferred from homology"/>
<dbReference type="Gene3D" id="1.10.10.10">
    <property type="entry name" value="Winged helix-like DNA-binding domain superfamily/Winged helix DNA-binding domain"/>
    <property type="match status" value="1"/>
</dbReference>
<evidence type="ECO:0000256" key="4">
    <source>
        <dbReference type="ARBA" id="ARBA00023163"/>
    </source>
</evidence>
<dbReference type="Gene3D" id="3.40.190.290">
    <property type="match status" value="1"/>
</dbReference>
<sequence length="309" mass="35004">MRIEQLDQIVKIHEHGSLSKAASALFISQPSLSVSVSRLEEELGLKIFERSNTGVAPTEQGEAALALARTILTLSEKIKGMMDGRKVLIRNLQMAIPGAFANAIAPDLLVKFHELYPEVNLHIHEAPYYEIVENMDRGAYSIGVIPCGQDGKKDLLKQLNDVEIEWEIISGGQAKLLLFLSSKNPLADKERISFSDIKSMKMISYKENYIQTSRNLRCPLHKPIIVEDIELLKRLISADFGFSIFPEILAYNDLYMSSGRIKAIPMHELSEQWDIFILYSHHESLSFIERELLALVKELIRDNLISQIE</sequence>
<dbReference type="EMBL" id="LK996017">
    <property type="protein sequence ID" value="CDX02670.1"/>
    <property type="molecule type" value="Genomic_DNA"/>
</dbReference>
<dbReference type="PROSITE" id="PS50931">
    <property type="entry name" value="HTH_LYSR"/>
    <property type="match status" value="1"/>
</dbReference>
<reference evidence="6" key="1">
    <citation type="submission" date="2014-07" db="EMBL/GenBank/DDBJ databases">
        <authorList>
            <person name="Hornung V.Bastian."/>
        </authorList>
    </citation>
    <scope>NUCLEOTIDE SEQUENCE</scope>
    <source>
        <strain evidence="6">PCE-S</strain>
    </source>
</reference>
<dbReference type="Pfam" id="PF00126">
    <property type="entry name" value="HTH_1"/>
    <property type="match status" value="1"/>
</dbReference>
<evidence type="ECO:0000259" key="5">
    <source>
        <dbReference type="PROSITE" id="PS50931"/>
    </source>
</evidence>
<evidence type="ECO:0000256" key="3">
    <source>
        <dbReference type="ARBA" id="ARBA00023125"/>
    </source>
</evidence>
<dbReference type="SUPFAM" id="SSF53850">
    <property type="entry name" value="Periplasmic binding protein-like II"/>
    <property type="match status" value="1"/>
</dbReference>